<dbReference type="RefSeq" id="WP_218931650.1">
    <property type="nucleotide sequence ID" value="NZ_JACAOA010000030.1"/>
</dbReference>
<dbReference type="GO" id="GO:0010181">
    <property type="term" value="F:FMN binding"/>
    <property type="evidence" value="ECO:0007669"/>
    <property type="project" value="InterPro"/>
</dbReference>
<organism evidence="3 4">
    <name type="scientific">Ruoffia halotolerans</name>
    <dbReference type="NCBI Taxonomy" id="2748684"/>
    <lineage>
        <taxon>Bacteria</taxon>
        <taxon>Bacillati</taxon>
        <taxon>Bacillota</taxon>
        <taxon>Bacilli</taxon>
        <taxon>Lactobacillales</taxon>
        <taxon>Aerococcaceae</taxon>
        <taxon>Ruoffia</taxon>
    </lineage>
</organism>
<evidence type="ECO:0000256" key="1">
    <source>
        <dbReference type="SAM" id="MobiDB-lite"/>
    </source>
</evidence>
<dbReference type="EMBL" id="JACAOA010000030">
    <property type="protein sequence ID" value="MBA5729989.1"/>
    <property type="molecule type" value="Genomic_DNA"/>
</dbReference>
<sequence length="120" mass="12872">MFWSTFTSETIINAVNNALAEESSESSEGIALKDFPDGTYTGTSEGDNGLMTIDITVESEEITDINVVSRLETNGLSDQAFEQVPNQINDINSLDVETVSGATFTSEAILEAVKDALSQN</sequence>
<dbReference type="Pfam" id="PF04205">
    <property type="entry name" value="FMN_bind"/>
    <property type="match status" value="1"/>
</dbReference>
<dbReference type="InterPro" id="IPR007329">
    <property type="entry name" value="FMN-bd"/>
</dbReference>
<protein>
    <submittedName>
        <fullName evidence="3">FMN-binding protein</fullName>
    </submittedName>
</protein>
<dbReference type="Gene3D" id="3.90.1010.20">
    <property type="match status" value="1"/>
</dbReference>
<gene>
    <name evidence="3" type="ORF">HW423_09350</name>
</gene>
<feature type="domain" description="FMN-binding" evidence="2">
    <location>
        <begin position="46"/>
        <end position="120"/>
    </location>
</feature>
<keyword evidence="4" id="KW-1185">Reference proteome</keyword>
<evidence type="ECO:0000313" key="3">
    <source>
        <dbReference type="EMBL" id="MBA5729989.1"/>
    </source>
</evidence>
<accession>A0A839A6W8</accession>
<dbReference type="GO" id="GO:0016020">
    <property type="term" value="C:membrane"/>
    <property type="evidence" value="ECO:0007669"/>
    <property type="project" value="InterPro"/>
</dbReference>
<evidence type="ECO:0000313" key="4">
    <source>
        <dbReference type="Proteomes" id="UP000571018"/>
    </source>
</evidence>
<evidence type="ECO:0000259" key="2">
    <source>
        <dbReference type="SMART" id="SM00900"/>
    </source>
</evidence>
<dbReference type="Proteomes" id="UP000571018">
    <property type="component" value="Unassembled WGS sequence"/>
</dbReference>
<dbReference type="AlphaFoldDB" id="A0A839A6W8"/>
<reference evidence="3 4" key="1">
    <citation type="submission" date="2020-06" db="EMBL/GenBank/DDBJ databases">
        <title>Reclassification of Facklamia ignava, Facklamia soureckii and Facklami tabacinasalis as Falseniella iganva gen. nov., comb. nov., Hutsoniella ignava gen. nov., comb. nov., and Ruoffia tabacinasalis gen. nov., comb. nov and description of Ruoffia haltotolerans sp. nov., isolated from hypersaline Inland Sea of Qatar.</title>
        <authorList>
            <person name="Fotedar R."/>
            <person name="Sankaranarayanan K."/>
            <person name="Lawson P."/>
            <person name="Caldwell M."/>
            <person name="Zeyara A."/>
            <person name="Al Malki A."/>
            <person name="Ali M."/>
        </authorList>
    </citation>
    <scope>NUCLEOTIDE SEQUENCE [LARGE SCALE GENOMIC DNA]</scope>
    <source>
        <strain evidence="3 4">INB8</strain>
    </source>
</reference>
<feature type="region of interest" description="Disordered" evidence="1">
    <location>
        <begin position="23"/>
        <end position="48"/>
    </location>
</feature>
<proteinExistence type="predicted"/>
<comment type="caution">
    <text evidence="3">The sequence shown here is derived from an EMBL/GenBank/DDBJ whole genome shotgun (WGS) entry which is preliminary data.</text>
</comment>
<name>A0A839A6W8_9LACT</name>
<dbReference type="SMART" id="SM00900">
    <property type="entry name" value="FMN_bind"/>
    <property type="match status" value="1"/>
</dbReference>